<comment type="similarity">
    <text evidence="1 8">Belongs to the SOS response-associated peptidase family.</text>
</comment>
<dbReference type="PANTHER" id="PTHR13604">
    <property type="entry name" value="DC12-RELATED"/>
    <property type="match status" value="1"/>
</dbReference>
<keyword evidence="2 8" id="KW-0645">Protease</keyword>
<dbReference type="InterPro" id="IPR036590">
    <property type="entry name" value="SRAP-like"/>
</dbReference>
<keyword evidence="4 8" id="KW-0378">Hydrolase</keyword>
<dbReference type="Pfam" id="PF02586">
    <property type="entry name" value="SRAP"/>
    <property type="match status" value="1"/>
</dbReference>
<accession>A0ABV5CI00</accession>
<evidence type="ECO:0000313" key="10">
    <source>
        <dbReference type="Proteomes" id="UP001580928"/>
    </source>
</evidence>
<evidence type="ECO:0000256" key="5">
    <source>
        <dbReference type="ARBA" id="ARBA00023124"/>
    </source>
</evidence>
<evidence type="ECO:0000256" key="6">
    <source>
        <dbReference type="ARBA" id="ARBA00023125"/>
    </source>
</evidence>
<dbReference type="Gene3D" id="3.90.1680.10">
    <property type="entry name" value="SOS response associated peptidase-like"/>
    <property type="match status" value="1"/>
</dbReference>
<dbReference type="EC" id="3.4.-.-" evidence="8"/>
<keyword evidence="6" id="KW-0238">DNA-binding</keyword>
<evidence type="ECO:0000256" key="3">
    <source>
        <dbReference type="ARBA" id="ARBA00022763"/>
    </source>
</evidence>
<dbReference type="PANTHER" id="PTHR13604:SF0">
    <property type="entry name" value="ABASIC SITE PROCESSING PROTEIN HMCES"/>
    <property type="match status" value="1"/>
</dbReference>
<evidence type="ECO:0000256" key="1">
    <source>
        <dbReference type="ARBA" id="ARBA00008136"/>
    </source>
</evidence>
<evidence type="ECO:0000256" key="4">
    <source>
        <dbReference type="ARBA" id="ARBA00022801"/>
    </source>
</evidence>
<protein>
    <recommendedName>
        <fullName evidence="8">Abasic site processing protein</fullName>
        <ecNumber evidence="8">3.4.-.-</ecNumber>
    </recommendedName>
</protein>
<dbReference type="Proteomes" id="UP001580928">
    <property type="component" value="Unassembled WGS sequence"/>
</dbReference>
<keyword evidence="3" id="KW-0227">DNA damage</keyword>
<keyword evidence="10" id="KW-1185">Reference proteome</keyword>
<dbReference type="EMBL" id="JBBVGT010000003">
    <property type="protein sequence ID" value="MFB5947010.1"/>
    <property type="molecule type" value="Genomic_DNA"/>
</dbReference>
<evidence type="ECO:0000256" key="8">
    <source>
        <dbReference type="RuleBase" id="RU364100"/>
    </source>
</evidence>
<sequence length="217" mass="25206">MAYQASIPNCEKLKRALPRYDFLYENKAFARVAASSMLYMPTTINLHPNKVVASRWKLLPFWVETEKEAQEFTHTLKAEAESLFDKGSYKSYIQRYRGLLWVDGYFETHYDEKNDVKEDFCIRKADNGVFSLGIVVAPWLNPETNEIINTFSVITTEANAQLEKINNISKRMPLIIPEGSRESWLSEDREEAIKALMLPYQGSLDAERIDRTIYSRM</sequence>
<name>A0ABV5CI00_9SPHI</name>
<comment type="caution">
    <text evidence="9">The sequence shown here is derived from an EMBL/GenBank/DDBJ whole genome shotgun (WGS) entry which is preliminary data.</text>
</comment>
<dbReference type="SUPFAM" id="SSF143081">
    <property type="entry name" value="BB1717-like"/>
    <property type="match status" value="1"/>
</dbReference>
<proteinExistence type="inferred from homology"/>
<organism evidence="9 10">
    <name type="scientific">Albibacterium profundi</name>
    <dbReference type="NCBI Taxonomy" id="3134906"/>
    <lineage>
        <taxon>Bacteria</taxon>
        <taxon>Pseudomonadati</taxon>
        <taxon>Bacteroidota</taxon>
        <taxon>Sphingobacteriia</taxon>
        <taxon>Sphingobacteriales</taxon>
        <taxon>Sphingobacteriaceae</taxon>
        <taxon>Albibacterium</taxon>
    </lineage>
</organism>
<dbReference type="InterPro" id="IPR003738">
    <property type="entry name" value="SRAP"/>
</dbReference>
<keyword evidence="7" id="KW-0456">Lyase</keyword>
<gene>
    <name evidence="9" type="ORF">WKR92_14345</name>
</gene>
<reference evidence="9 10" key="1">
    <citation type="submission" date="2024-04" db="EMBL/GenBank/DDBJ databases">
        <title>Albibacterium profundi sp. nov., isolated from sediment of the Challenger Deep of Mariana Trench.</title>
        <authorList>
            <person name="Wang Y."/>
        </authorList>
    </citation>
    <scope>NUCLEOTIDE SEQUENCE [LARGE SCALE GENOMIC DNA]</scope>
    <source>
        <strain evidence="9 10">RHL897</strain>
    </source>
</reference>
<evidence type="ECO:0000313" key="9">
    <source>
        <dbReference type="EMBL" id="MFB5947010.1"/>
    </source>
</evidence>
<evidence type="ECO:0000256" key="2">
    <source>
        <dbReference type="ARBA" id="ARBA00022670"/>
    </source>
</evidence>
<dbReference type="RefSeq" id="WP_375558539.1">
    <property type="nucleotide sequence ID" value="NZ_JBBVGT010000003.1"/>
</dbReference>
<evidence type="ECO:0000256" key="7">
    <source>
        <dbReference type="ARBA" id="ARBA00023239"/>
    </source>
</evidence>
<keyword evidence="5" id="KW-0190">Covalent protein-DNA linkage</keyword>